<evidence type="ECO:0000259" key="1">
    <source>
        <dbReference type="Pfam" id="PF14240"/>
    </source>
</evidence>
<dbReference type="Proteomes" id="UP000207741">
    <property type="component" value="Segment"/>
</dbReference>
<dbReference type="InterPro" id="IPR025924">
    <property type="entry name" value="YHYH_dom"/>
</dbReference>
<organism evidence="2 3">
    <name type="scientific">Prochlorococcus phage P-TIM68</name>
    <dbReference type="NCBI Taxonomy" id="1542477"/>
    <lineage>
        <taxon>Viruses</taxon>
        <taxon>Duplodnaviria</taxon>
        <taxon>Heunggongvirae</taxon>
        <taxon>Uroviricota</taxon>
        <taxon>Caudoviricetes</taxon>
        <taxon>Pantevenvirales</taxon>
        <taxon>Kyanoviridae</taxon>
        <taxon>Haifavirus</taxon>
        <taxon>Haifavirus tim68</taxon>
    </lineage>
</organism>
<proteinExistence type="predicted"/>
<dbReference type="Pfam" id="PF14240">
    <property type="entry name" value="YHYH"/>
    <property type="match status" value="1"/>
</dbReference>
<protein>
    <submittedName>
        <fullName evidence="2">Putative baseplate wedge initiator</fullName>
    </submittedName>
</protein>
<accession>A0A0K0KVS8</accession>
<evidence type="ECO:0000313" key="3">
    <source>
        <dbReference type="Proteomes" id="UP000207741"/>
    </source>
</evidence>
<feature type="domain" description="YHYH" evidence="1">
    <location>
        <begin position="1254"/>
        <end position="1351"/>
    </location>
</feature>
<dbReference type="KEGG" id="vg:26640142"/>
<name>A0A0K0KVS8_9CAUD</name>
<dbReference type="EMBL" id="KM359505">
    <property type="protein sequence ID" value="AIR93427.1"/>
    <property type="molecule type" value="Genomic_DNA"/>
</dbReference>
<dbReference type="RefSeq" id="YP_009213598.1">
    <property type="nucleotide sequence ID" value="NC_028955.1"/>
</dbReference>
<sequence>MTIETKIKFQDIVENQVPRFVRDDFPLLPDFLKSYYVSQEVPGGTYDLIQNLDKYVKVDELYGLKTSAILSEDLSQTADIIKTQAAGNFTVGFPDRNGLLKIDDEIIFYETRTDGNFEGCKRGFSGITSHIGTNTPDKLVFSSSVGAAHTDGAVIENLNILFLQEFFKKVKTQFAPGFTDRPFASNIDQRNFIFNNESFYSAKGTDNAFEILFKALYAAEVEVVHPDKYLFRPSNADYKITKDFIVETISGDPKQLTNLTLNQKSTGARGTVTNVVPILYDEGQFHQISIDAGFSRDISVKGTIFNEFKVNPKTKITNPISIGGTVLDVDSTLDFPETGNLIIKDLDDNLVSLAYTGKSINQFYNITGVNNTFKEATDIRLDDFSFAFVGINTDEQIKVRIGAALQDIEFKEPNNSYEIGDIINLQSLGVESKIEKASNFIYNIKTNWEIAEIQIIDEEQRKYTLITFDEQYLRPGHSIILTSRDPIPVVVTGTVSQITSDRSFEVLLSDIISLQRTWDFENQILKGNSSKYPYLSDYIANVQNSYVLTDTKDVLVASNSLPNYANKETNPYDRKLTFTGRLVSTETIPLTTTTDHGFYTGDAIFYKAGITVVQSVTADGIPFNTPVESRFNLLEDGVYYVRRLDANNIKMARSKGDLYADRYVEFTGDVTDNEFIYYDFYQKRLEPQELVREILPPNNESGVYLTEPGHTGILNNGVEVLNYKSQNSTIYYGDVLSFQVKRGGYNYDVVNPPLIVVNDTVGTGATGIVATEGIFERIDVVDQGYDYIDTPTVSISGGNPTSVASAEVNMVAVNHRLPFNSGEESGGSNGVNLTNDTIGFTTFHKFRDAERVVYDNGGQTNVGGMDTGSSYYVQVVDNFKIKLHNRESDALAQTGAIDLTSFGVGRQFIQAFEVKRVVSSVTVLDSGSGYQNKKRTIGSAGIITATNAINIKNHGYLEKEIVRYTAPTTGDSVTGLAENKDYYVVKISNDQFNLTEVGIGSTGVDYYYNNRVFTKLTKTGGGSFNYQPITVTVEGTIGVSTRAGGQDFSAVLQPIVRGQVTSVDLTQAGVGYGASEIINFNRQPIITFENGESGQAKAVINNGKIDSILLQNAGRNYWAPPDVTIESGTGNYAQLTPITDPATGRINEIKVIKGGAGYVDGETDIIIKAPGLTAQVEAQIHPWQINLFERNLINIGTDDGIVEENADHTSLEYGHLYAPRPLREATYAIAGEAEDNTLYGTPDLVRDAESGVEVSSVNHSPILGWAYDGHPIYGPYAFTNTDGSGSIVEMKSGYELKPNETNRPPLALYPAGFFTEDYQFIGNGDLDEHNGRFAITPDYPKGIYAYHATISAQNDATGPFENFRRPAFPYFIGSTYKSKPNPFNLGIDSIQSKYDIISNGWVRNTRDYHTNSARSGYDYIFNSNEIRKQTLEIVDVTLGEVNKIGITTGGTNYKVDDEVVFDNTGTGGVNAQAIIKTIGGQEINTISLATTSFSNVEFVPSRSSSSFTGIVTTPHNLVNGNIIRVSGLSTNVGGFSAGYSVGVSSEALTLLKTMTAQTGVEFIDVGIGLDRSSLRENDILTIDQERLKVLNILPELGQIRVLRAVDGTSAGVHTNRANLFEDPRKFQFNPRLGIQTSRSFRVNREFYFDPVNVVGTGTARGVGIGTTISFNNVVSTGITQAFVPTQNLWFTEHDFKLNDEVVYKANGGTPIKVWTGVTGNPFVNLDTFSNLFAVPLSPNTIGLATGRVGLGSDSDGFYVGVNSTAVPSTLYFVNTGVGDTHSLKTRLTDVITGKITQNVVTVSTSSTHQLTKNDTVFVSVKPTNIQTVEVKYNEFNRRIVFDSQDFVANDIDLSLNTIKVTEGVFKLGDKVIYTASSPAGGLVNERMYYVIFYDETNIRLVEEKTEVSANSPNFVIISSATAGTLSKINPPLLLRKNQQLKFDVSDSSLSFIDDGVTYSAFKLQFFKDRQYKDEFITTQKNDAYEVQSSGRIGIDSDAVVTLSITDDIPSLLYYKFNPDNIDRITDIKNEIVIDTTISQFNQINVRPTFYDGNYQVAGIGTTSFTYNIPFTPDIAQYDPTVADLNYNTTSKSAQGSIVNFRLKSGGQNYKMPPKITGVSVGSTIRSGIGSGAILLAQTSSIGQISGTKLNNIGFDYPSDRTLKVIPNLPDIVEVERLSSIDRVEVTFQGRNYPAPPDLVAIDGFTKEVLADVDLEMTLGKDRLRIVTNTEGIYNVEPRIVPVGNPNGVAIRDLTYSRTGAGTSTGLPNTVRLFFDRTFSKAEDFEVGGFDVGEKFLLENVSVGLGSTGRGYNSKEYGYKLWTITASSGQIGGANAFMEFVLPEEEIGLGKTPGRMVPAESAARVVLESHFPRFKTVLKQNQFFTGEEVIDEVGAKGKIARWKPESNQLTIFAEQEFDVGSKIKGQSSQISAFITNNLSFPAEITTGAGSTVNHGFQSDSGMLNNSFQRLPDNAYYQRFSYALRSLVPIDTWGDTVKSLSHVAGFDRFSDLDIESKDPDAVITRTEPANFEAIAEIQSVGEIAVYPDFDNVSEIAVNVNGELVSRDILFANRPITDFFQSIGNKAIDIDDFSATFDNNERTTKFSRVGEFTKNDTFNKVFTLVKDQTFSDERQFSIVSLMQHSDIAFINEYAVLETFPELGTFDYIPTTTGWDLTFVPIRNEFNLYDVTNASISVKDNIVGVASTALGRAVSFASTHVDIPFDASAGMAATTTIAKMPVAFRAGKFMIQLETTTQDFFGSEVTVVHDGTKVNAIEYGEIQNKTGENQTGFGTYSASISGGNVNLEFIPHSNVGVALTANASSIFIANNTAVGNPSAVVNGLAGIGSCTLDTVRLISDKRAVAAGVTTPIATYGSDGSGFNFRPTAAYYFVAIEGVGDTNGMYETFEAAVINSENNQAVVDFGEVGINTTSLGTVGVSSVGGNSINLTYFSEHAANAIVFGLELQIFDNVEVASNLPLNNVEVLSNRGRYVGTKLDLQTAFDLKHNEAPIFRKQFFGNRDEGTGGNGVNIARNTINIPDHFFVTGEKVNYSFQGAGSVNAVGIEETVVAGIGTTDKLPQELFVVKFGDDGLRFAESAEKALKKNPEVFTLTSVGIGTSHHITAVNENSKAIITIDNVIQSPIAGTAVTTALSNDIVFAQTTAVTGITSFAAADLVRIDDEICKVLDVGVGGNNLKLLRAQLGTGLAAHSAGSVVTKLVGNYNITKNTLHFAEAPAGNTPLSTTTDPDSRSFAGIVTHSTFHGRVFTRTARQNSTLETYTNNMVFNDISHEFTGIQSAFTLTTGFGDSKINAIGFATNNGCVLVNDAFQQPSSLEQGNYDFNQVGGATTITFTGESDALAEYRRPVDEVLGANANRTNYPSGGKILSVGSVGGFAYQPLVAAGGTATVSAAGTISAISIGNTGSGYRAGVQTSVNVGVQTYGVGIASFVAIGTAAISNGHIVSIAITNPGIGYTEFVDDRLTTMTAVAAAGTTIISIATTEGINPGSFVSIAQTTSGSPSTQVGIITNVQVVSVGASFITIGSGNTVGESVGIGTTTAAPVVSIKRYDPPEVIIDPPVSYSNIPLVYSSTSTTGAGQSASVDIIVGQGSSVVDFEIKREGYGFGNGEILTIPTGGATGIPTDTSKTFSEFRLTVQDIHSDEFNGWTFGQLQPIDSFTNLFDGFRKVFQLKINGGAVSLKTFFGSSIKAEQSLLVFINGMLQKPNYAYNMGSGGSSIVFTTPPKADDDCSVLFYKGTPEIDVALLAIAKTIKKGDGIDINNNPEKGQGPGLNQEPRTILGITSLSSDTVSTNPYRRIGITTDISLLRPAYWRKQTTDVIIDAEPVGKDRVELEAEPFPTSYLINPVSAGATILSVNSAVPFFNPNNEEPTNKAITQNFVDIISQNTIEVGLATAIVSETGTVSSVDLTNIGFGYTGVPTIKFSSPPEGSGFTTATATATVSSGGTITGITVTNAGTGYTNTKPPVIQIAPPKPVIEFNVDVDSYSGDFGEIVGLGTTTVGGKNQLIFDFFISENSILRDESGATAAVGSAVTVSGISTGDFFVVENSNHLFTRGEGVNTPTSLIITNAGSGYKAEDGNSSGTRLNQGTTGGAGNGLRVDVVVSSGNITAVTIRDQGSGYKLDDTINLSASPGSGCTFQINKAFGTLETRGATDTTLKVGATTSFLDCVYQVASFEDVDLPNTSIGIATVGSGKTTCRRVFTNIAGLSTDNFSSSLITFDSTAFTFDTRTSETYTGAISFISDVASYSWGKIVVARDQSNNFDSYTGNGMIGLTTSTIISRSKPLEFRDYAS</sequence>
<evidence type="ECO:0000313" key="2">
    <source>
        <dbReference type="EMBL" id="AIR93427.1"/>
    </source>
</evidence>
<keyword evidence="3" id="KW-1185">Reference proteome</keyword>
<dbReference type="GeneID" id="26640142"/>
<reference evidence="3" key="1">
    <citation type="submission" date="2014-08" db="EMBL/GenBank/DDBJ databases">
        <authorList>
            <person name="Edwards T."/>
        </authorList>
    </citation>
    <scope>NUCLEOTIDE SEQUENCE [LARGE SCALE GENOMIC DNA]</scope>
</reference>